<dbReference type="NCBIfam" id="TIGR02227">
    <property type="entry name" value="sigpep_I_bact"/>
    <property type="match status" value="1"/>
</dbReference>
<dbReference type="AlphaFoldDB" id="A0A564UP61"/>
<keyword evidence="3" id="KW-1133">Transmembrane helix</keyword>
<dbReference type="InterPro" id="IPR000223">
    <property type="entry name" value="Pept_S26A_signal_pept_1"/>
</dbReference>
<dbReference type="PANTHER" id="PTHR43390">
    <property type="entry name" value="SIGNAL PEPTIDASE I"/>
    <property type="match status" value="1"/>
</dbReference>
<comment type="catalytic activity">
    <reaction evidence="3">
        <text>Cleavage of hydrophobic, N-terminal signal or leader sequences from secreted and periplasmic proteins.</text>
        <dbReference type="EC" id="3.4.21.89"/>
    </reaction>
</comment>
<dbReference type="GO" id="GO:0009003">
    <property type="term" value="F:signal peptidase activity"/>
    <property type="evidence" value="ECO:0007669"/>
    <property type="project" value="UniProtKB-EC"/>
</dbReference>
<keyword evidence="3" id="KW-0645">Protease</keyword>
<evidence type="ECO:0000256" key="2">
    <source>
        <dbReference type="ARBA" id="ARBA00009370"/>
    </source>
</evidence>
<feature type="transmembrane region" description="Helical" evidence="3">
    <location>
        <begin position="14"/>
        <end position="39"/>
    </location>
</feature>
<dbReference type="InterPro" id="IPR019533">
    <property type="entry name" value="Peptidase_S26"/>
</dbReference>
<evidence type="ECO:0000313" key="5">
    <source>
        <dbReference type="EMBL" id="VUX21425.1"/>
    </source>
</evidence>
<dbReference type="EC" id="3.4.21.89" evidence="3"/>
<proteinExistence type="inferred from homology"/>
<feature type="domain" description="Peptidase S26" evidence="4">
    <location>
        <begin position="18"/>
        <end position="164"/>
    </location>
</feature>
<protein>
    <recommendedName>
        <fullName evidence="3">Signal peptidase I</fullName>
        <ecNumber evidence="3">3.4.21.89</ecNumber>
    </recommendedName>
</protein>
<dbReference type="RefSeq" id="WP_105309653.1">
    <property type="nucleotide sequence ID" value="NZ_CABHNI010000054.1"/>
</dbReference>
<dbReference type="GO" id="GO:0004252">
    <property type="term" value="F:serine-type endopeptidase activity"/>
    <property type="evidence" value="ECO:0007669"/>
    <property type="project" value="InterPro"/>
</dbReference>
<dbReference type="PRINTS" id="PR00727">
    <property type="entry name" value="LEADERPTASE"/>
</dbReference>
<evidence type="ECO:0000256" key="3">
    <source>
        <dbReference type="RuleBase" id="RU362042"/>
    </source>
</evidence>
<dbReference type="InterPro" id="IPR036286">
    <property type="entry name" value="LexA/Signal_pep-like_sf"/>
</dbReference>
<keyword evidence="3" id="KW-0472">Membrane</keyword>
<dbReference type="Proteomes" id="UP000358366">
    <property type="component" value="Unassembled WGS sequence"/>
</dbReference>
<dbReference type="GO" id="GO:0005886">
    <property type="term" value="C:plasma membrane"/>
    <property type="evidence" value="ECO:0007669"/>
    <property type="project" value="UniProtKB-SubCell"/>
</dbReference>
<dbReference type="SUPFAM" id="SSF51306">
    <property type="entry name" value="LexA/Signal peptidase"/>
    <property type="match status" value="1"/>
</dbReference>
<accession>A0A564UP61</accession>
<dbReference type="CDD" id="cd06530">
    <property type="entry name" value="S26_SPase_I"/>
    <property type="match status" value="1"/>
</dbReference>
<sequence length="170" mass="19277">MQEERQPVPLLVDIGYLLLKILIIGALAVVMFTFLFGIFRNPDASMTPAMKEGDLIIYYRLKKDYQVGDVVVIRQEKETELRRIVARAGDVVDITEEGLSVNGYIQQEDDIYMETLPYSEGITFPVTVGKNQVFLLGDNRSSARDSRIYGPVDIATIKGNVMTIMRRRNL</sequence>
<dbReference type="GO" id="GO:0006465">
    <property type="term" value="P:signal peptide processing"/>
    <property type="evidence" value="ECO:0007669"/>
    <property type="project" value="InterPro"/>
</dbReference>
<comment type="similarity">
    <text evidence="2 3">Belongs to the peptidase S26 family.</text>
</comment>
<dbReference type="EMBL" id="CABHNI010000054">
    <property type="protein sequence ID" value="VUX21425.1"/>
    <property type="molecule type" value="Genomic_DNA"/>
</dbReference>
<comment type="subcellular location">
    <subcellularLocation>
        <location evidence="1">Cell membrane</location>
        <topology evidence="1">Single-pass type II membrane protein</topology>
    </subcellularLocation>
    <subcellularLocation>
        <location evidence="3">Membrane</location>
        <topology evidence="3">Single-pass type II membrane protein</topology>
    </subcellularLocation>
</comment>
<reference evidence="5 6" key="1">
    <citation type="submission" date="2019-07" db="EMBL/GenBank/DDBJ databases">
        <authorList>
            <person name="Hibberd C M."/>
            <person name="Gehrig L. J."/>
            <person name="Chang H.-W."/>
            <person name="Venkatesh S."/>
        </authorList>
    </citation>
    <scope>NUCLEOTIDE SEQUENCE [LARGE SCALE GENOMIC DNA]</scope>
    <source>
        <strain evidence="5">Dorea_formicigenerans_SSTS_Bg7063</strain>
    </source>
</reference>
<evidence type="ECO:0000259" key="4">
    <source>
        <dbReference type="Pfam" id="PF10502"/>
    </source>
</evidence>
<evidence type="ECO:0000313" key="6">
    <source>
        <dbReference type="Proteomes" id="UP000358366"/>
    </source>
</evidence>
<organism evidence="5 6">
    <name type="scientific">Dorea formicigenerans</name>
    <dbReference type="NCBI Taxonomy" id="39486"/>
    <lineage>
        <taxon>Bacteria</taxon>
        <taxon>Bacillati</taxon>
        <taxon>Bacillota</taxon>
        <taxon>Clostridia</taxon>
        <taxon>Lachnospirales</taxon>
        <taxon>Lachnospiraceae</taxon>
        <taxon>Dorea</taxon>
    </lineage>
</organism>
<keyword evidence="3 5" id="KW-0378">Hydrolase</keyword>
<keyword evidence="3" id="KW-0812">Transmembrane</keyword>
<name>A0A564UP61_9FIRM</name>
<dbReference type="Pfam" id="PF10502">
    <property type="entry name" value="Peptidase_S26"/>
    <property type="match status" value="1"/>
</dbReference>
<dbReference type="PANTHER" id="PTHR43390:SF1">
    <property type="entry name" value="CHLOROPLAST PROCESSING PEPTIDASE"/>
    <property type="match status" value="1"/>
</dbReference>
<dbReference type="Gene3D" id="2.10.109.10">
    <property type="entry name" value="Umud Fragment, subunit A"/>
    <property type="match status" value="1"/>
</dbReference>
<evidence type="ECO:0000256" key="1">
    <source>
        <dbReference type="ARBA" id="ARBA00004401"/>
    </source>
</evidence>
<gene>
    <name evidence="5" type="primary">spsB</name>
    <name evidence="5" type="ORF">DFSSTS7063_02926</name>
</gene>